<evidence type="ECO:0000313" key="1">
    <source>
        <dbReference type="EMBL" id="KEH30679.1"/>
    </source>
</evidence>
<evidence type="ECO:0000313" key="3">
    <source>
        <dbReference type="Proteomes" id="UP000002051"/>
    </source>
</evidence>
<gene>
    <name evidence="1" type="ordered locus">MTR_4g478250</name>
</gene>
<name>A0A072ULM6_MEDTR</name>
<proteinExistence type="predicted"/>
<dbReference type="HOGENOM" id="CLU_2999487_0_0_1"/>
<dbReference type="EMBL" id="CM001220">
    <property type="protein sequence ID" value="KEH30679.1"/>
    <property type="molecule type" value="Genomic_DNA"/>
</dbReference>
<dbReference type="EnsemblPlants" id="KEH30679">
    <property type="protein sequence ID" value="KEH30679"/>
    <property type="gene ID" value="MTR_4g478250"/>
</dbReference>
<sequence>MYEVAKIEGRVRYSSFKKRIKVMMTPTDSLDDLKTQQLTADRILKSAAVYCQSYFDS</sequence>
<keyword evidence="3" id="KW-1185">Reference proteome</keyword>
<reference evidence="2" key="3">
    <citation type="submission" date="2015-04" db="UniProtKB">
        <authorList>
            <consortium name="EnsemblPlants"/>
        </authorList>
    </citation>
    <scope>IDENTIFICATION</scope>
    <source>
        <strain evidence="2">cv. Jemalong A17</strain>
    </source>
</reference>
<evidence type="ECO:0000313" key="2">
    <source>
        <dbReference type="EnsemblPlants" id="KEH30679"/>
    </source>
</evidence>
<accession>A0A072ULM6</accession>
<reference evidence="1 3" key="1">
    <citation type="journal article" date="2011" name="Nature">
        <title>The Medicago genome provides insight into the evolution of rhizobial symbioses.</title>
        <authorList>
            <person name="Young N.D."/>
            <person name="Debelle F."/>
            <person name="Oldroyd G.E."/>
            <person name="Geurts R."/>
            <person name="Cannon S.B."/>
            <person name="Udvardi M.K."/>
            <person name="Benedito V.A."/>
            <person name="Mayer K.F."/>
            <person name="Gouzy J."/>
            <person name="Schoof H."/>
            <person name="Van de Peer Y."/>
            <person name="Proost S."/>
            <person name="Cook D.R."/>
            <person name="Meyers B.C."/>
            <person name="Spannagl M."/>
            <person name="Cheung F."/>
            <person name="De Mita S."/>
            <person name="Krishnakumar V."/>
            <person name="Gundlach H."/>
            <person name="Zhou S."/>
            <person name="Mudge J."/>
            <person name="Bharti A.K."/>
            <person name="Murray J.D."/>
            <person name="Naoumkina M.A."/>
            <person name="Rosen B."/>
            <person name="Silverstein K.A."/>
            <person name="Tang H."/>
            <person name="Rombauts S."/>
            <person name="Zhao P.X."/>
            <person name="Zhou P."/>
            <person name="Barbe V."/>
            <person name="Bardou P."/>
            <person name="Bechner M."/>
            <person name="Bellec A."/>
            <person name="Berger A."/>
            <person name="Berges H."/>
            <person name="Bidwell S."/>
            <person name="Bisseling T."/>
            <person name="Choisne N."/>
            <person name="Couloux A."/>
            <person name="Denny R."/>
            <person name="Deshpande S."/>
            <person name="Dai X."/>
            <person name="Doyle J.J."/>
            <person name="Dudez A.M."/>
            <person name="Farmer A.D."/>
            <person name="Fouteau S."/>
            <person name="Franken C."/>
            <person name="Gibelin C."/>
            <person name="Gish J."/>
            <person name="Goldstein S."/>
            <person name="Gonzalez A.J."/>
            <person name="Green P.J."/>
            <person name="Hallab A."/>
            <person name="Hartog M."/>
            <person name="Hua A."/>
            <person name="Humphray S.J."/>
            <person name="Jeong D.H."/>
            <person name="Jing Y."/>
            <person name="Jocker A."/>
            <person name="Kenton S.M."/>
            <person name="Kim D.J."/>
            <person name="Klee K."/>
            <person name="Lai H."/>
            <person name="Lang C."/>
            <person name="Lin S."/>
            <person name="Macmil S.L."/>
            <person name="Magdelenat G."/>
            <person name="Matthews L."/>
            <person name="McCorrison J."/>
            <person name="Monaghan E.L."/>
            <person name="Mun J.H."/>
            <person name="Najar F.Z."/>
            <person name="Nicholson C."/>
            <person name="Noirot C."/>
            <person name="O'Bleness M."/>
            <person name="Paule C.R."/>
            <person name="Poulain J."/>
            <person name="Prion F."/>
            <person name="Qin B."/>
            <person name="Qu C."/>
            <person name="Retzel E.F."/>
            <person name="Riddle C."/>
            <person name="Sallet E."/>
            <person name="Samain S."/>
            <person name="Samson N."/>
            <person name="Sanders I."/>
            <person name="Saurat O."/>
            <person name="Scarpelli C."/>
            <person name="Schiex T."/>
            <person name="Segurens B."/>
            <person name="Severin A.J."/>
            <person name="Sherrier D.J."/>
            <person name="Shi R."/>
            <person name="Sims S."/>
            <person name="Singer S.R."/>
            <person name="Sinharoy S."/>
            <person name="Sterck L."/>
            <person name="Viollet A."/>
            <person name="Wang B.B."/>
            <person name="Wang K."/>
            <person name="Wang M."/>
            <person name="Wang X."/>
            <person name="Warfsmann J."/>
            <person name="Weissenbach J."/>
            <person name="White D.D."/>
            <person name="White J.D."/>
            <person name="Wiley G.B."/>
            <person name="Wincker P."/>
            <person name="Xing Y."/>
            <person name="Yang L."/>
            <person name="Yao Z."/>
            <person name="Ying F."/>
            <person name="Zhai J."/>
            <person name="Zhou L."/>
            <person name="Zuber A."/>
            <person name="Denarie J."/>
            <person name="Dixon R.A."/>
            <person name="May G.D."/>
            <person name="Schwartz D.C."/>
            <person name="Rogers J."/>
            <person name="Quetier F."/>
            <person name="Town C.D."/>
            <person name="Roe B.A."/>
        </authorList>
    </citation>
    <scope>NUCLEOTIDE SEQUENCE [LARGE SCALE GENOMIC DNA]</scope>
    <source>
        <strain evidence="1">A17</strain>
        <strain evidence="2 3">cv. Jemalong A17</strain>
    </source>
</reference>
<dbReference type="AlphaFoldDB" id="A0A072ULM6"/>
<reference evidence="1 3" key="2">
    <citation type="journal article" date="2014" name="BMC Genomics">
        <title>An improved genome release (version Mt4.0) for the model legume Medicago truncatula.</title>
        <authorList>
            <person name="Tang H."/>
            <person name="Krishnakumar V."/>
            <person name="Bidwell S."/>
            <person name="Rosen B."/>
            <person name="Chan A."/>
            <person name="Zhou S."/>
            <person name="Gentzbittel L."/>
            <person name="Childs K.L."/>
            <person name="Yandell M."/>
            <person name="Gundlach H."/>
            <person name="Mayer K.F."/>
            <person name="Schwartz D.C."/>
            <person name="Town C.D."/>
        </authorList>
    </citation>
    <scope>GENOME REANNOTATION</scope>
    <source>
        <strain evidence="1">A17</strain>
        <strain evidence="2 3">cv. Jemalong A17</strain>
    </source>
</reference>
<organism evidence="1 3">
    <name type="scientific">Medicago truncatula</name>
    <name type="common">Barrel medic</name>
    <name type="synonym">Medicago tribuloides</name>
    <dbReference type="NCBI Taxonomy" id="3880"/>
    <lineage>
        <taxon>Eukaryota</taxon>
        <taxon>Viridiplantae</taxon>
        <taxon>Streptophyta</taxon>
        <taxon>Embryophyta</taxon>
        <taxon>Tracheophyta</taxon>
        <taxon>Spermatophyta</taxon>
        <taxon>Magnoliopsida</taxon>
        <taxon>eudicotyledons</taxon>
        <taxon>Gunneridae</taxon>
        <taxon>Pentapetalae</taxon>
        <taxon>rosids</taxon>
        <taxon>fabids</taxon>
        <taxon>Fabales</taxon>
        <taxon>Fabaceae</taxon>
        <taxon>Papilionoideae</taxon>
        <taxon>50 kb inversion clade</taxon>
        <taxon>NPAAA clade</taxon>
        <taxon>Hologalegina</taxon>
        <taxon>IRL clade</taxon>
        <taxon>Trifolieae</taxon>
        <taxon>Medicago</taxon>
    </lineage>
</organism>
<dbReference type="Proteomes" id="UP000002051">
    <property type="component" value="Chromosome 4"/>
</dbReference>
<protein>
    <submittedName>
        <fullName evidence="1 2">Uncharacterized protein</fullName>
    </submittedName>
</protein>